<dbReference type="InterPro" id="IPR009056">
    <property type="entry name" value="Cyt_c-like_dom"/>
</dbReference>
<evidence type="ECO:0000313" key="8">
    <source>
        <dbReference type="EMBL" id="KAA1190139.1"/>
    </source>
</evidence>
<protein>
    <submittedName>
        <fullName evidence="8">C-type cytochrome</fullName>
    </submittedName>
</protein>
<evidence type="ECO:0000256" key="1">
    <source>
        <dbReference type="ARBA" id="ARBA00022448"/>
    </source>
</evidence>
<keyword evidence="3 6" id="KW-0479">Metal-binding</keyword>
<dbReference type="InterPro" id="IPR050597">
    <property type="entry name" value="Cytochrome_c_Oxidase_Subunit"/>
</dbReference>
<evidence type="ECO:0000256" key="4">
    <source>
        <dbReference type="ARBA" id="ARBA00022982"/>
    </source>
</evidence>
<organism evidence="8 9">
    <name type="scientific">Pseudohalioglobus sediminis</name>
    <dbReference type="NCBI Taxonomy" id="2606449"/>
    <lineage>
        <taxon>Bacteria</taxon>
        <taxon>Pseudomonadati</taxon>
        <taxon>Pseudomonadota</taxon>
        <taxon>Gammaproteobacteria</taxon>
        <taxon>Cellvibrionales</taxon>
        <taxon>Halieaceae</taxon>
        <taxon>Pseudohalioglobus</taxon>
    </lineage>
</organism>
<sequence length="122" mass="12518">MQNNPHQQAGVHGCTGDCYDAWKAETGGVLQLAQAQAAARAEASPEELGKAAYVGCVACHGAGGEGGLGPQLAGQSAADIADKLLRYKNGETIGSQSNLMWSQAAQLSDTDIDNLAAFIETL</sequence>
<keyword evidence="2 6" id="KW-0349">Heme</keyword>
<gene>
    <name evidence="8" type="ORF">F0M18_13510</name>
</gene>
<dbReference type="PANTHER" id="PTHR33751">
    <property type="entry name" value="CBB3-TYPE CYTOCHROME C OXIDASE SUBUNIT FIXP"/>
    <property type="match status" value="1"/>
</dbReference>
<keyword evidence="5 6" id="KW-0408">Iron</keyword>
<keyword evidence="9" id="KW-1185">Reference proteome</keyword>
<dbReference type="Proteomes" id="UP000323708">
    <property type="component" value="Unassembled WGS sequence"/>
</dbReference>
<evidence type="ECO:0000256" key="6">
    <source>
        <dbReference type="PROSITE-ProRule" id="PRU00433"/>
    </source>
</evidence>
<accession>A0A5B0WW80</accession>
<dbReference type="GO" id="GO:0020037">
    <property type="term" value="F:heme binding"/>
    <property type="evidence" value="ECO:0007669"/>
    <property type="project" value="InterPro"/>
</dbReference>
<proteinExistence type="predicted"/>
<dbReference type="EMBL" id="VTUX01000006">
    <property type="protein sequence ID" value="KAA1190139.1"/>
    <property type="molecule type" value="Genomic_DNA"/>
</dbReference>
<dbReference type="SUPFAM" id="SSF46626">
    <property type="entry name" value="Cytochrome c"/>
    <property type="match status" value="1"/>
</dbReference>
<dbReference type="Pfam" id="PF00034">
    <property type="entry name" value="Cytochrom_C"/>
    <property type="match status" value="1"/>
</dbReference>
<evidence type="ECO:0000259" key="7">
    <source>
        <dbReference type="PROSITE" id="PS51007"/>
    </source>
</evidence>
<dbReference type="Gene3D" id="1.10.760.10">
    <property type="entry name" value="Cytochrome c-like domain"/>
    <property type="match status" value="1"/>
</dbReference>
<name>A0A5B0WW80_9GAMM</name>
<feature type="domain" description="Cytochrome c" evidence="7">
    <location>
        <begin position="44"/>
        <end position="122"/>
    </location>
</feature>
<evidence type="ECO:0000256" key="5">
    <source>
        <dbReference type="ARBA" id="ARBA00023004"/>
    </source>
</evidence>
<evidence type="ECO:0000313" key="9">
    <source>
        <dbReference type="Proteomes" id="UP000323708"/>
    </source>
</evidence>
<keyword evidence="1" id="KW-0813">Transport</keyword>
<comment type="caution">
    <text evidence="8">The sequence shown here is derived from an EMBL/GenBank/DDBJ whole genome shotgun (WGS) entry which is preliminary data.</text>
</comment>
<reference evidence="8 9" key="1">
    <citation type="submission" date="2019-09" db="EMBL/GenBank/DDBJ databases">
        <authorList>
            <person name="Chen X.-Y."/>
        </authorList>
    </citation>
    <scope>NUCLEOTIDE SEQUENCE [LARGE SCALE GENOMIC DNA]</scope>
    <source>
        <strain evidence="8 9">NY5</strain>
    </source>
</reference>
<dbReference type="PANTHER" id="PTHR33751:SF9">
    <property type="entry name" value="CYTOCHROME C4"/>
    <property type="match status" value="1"/>
</dbReference>
<evidence type="ECO:0000256" key="2">
    <source>
        <dbReference type="ARBA" id="ARBA00022617"/>
    </source>
</evidence>
<dbReference type="AlphaFoldDB" id="A0A5B0WW80"/>
<evidence type="ECO:0000256" key="3">
    <source>
        <dbReference type="ARBA" id="ARBA00022723"/>
    </source>
</evidence>
<dbReference type="GO" id="GO:0009055">
    <property type="term" value="F:electron transfer activity"/>
    <property type="evidence" value="ECO:0007669"/>
    <property type="project" value="InterPro"/>
</dbReference>
<dbReference type="InterPro" id="IPR036909">
    <property type="entry name" value="Cyt_c-like_dom_sf"/>
</dbReference>
<dbReference type="GO" id="GO:0046872">
    <property type="term" value="F:metal ion binding"/>
    <property type="evidence" value="ECO:0007669"/>
    <property type="project" value="UniProtKB-KW"/>
</dbReference>
<dbReference type="PROSITE" id="PS51007">
    <property type="entry name" value="CYTC"/>
    <property type="match status" value="1"/>
</dbReference>
<keyword evidence="4" id="KW-0249">Electron transport</keyword>